<evidence type="ECO:0000256" key="1">
    <source>
        <dbReference type="ARBA" id="ARBA00004651"/>
    </source>
</evidence>
<comment type="caution">
    <text evidence="7">The sequence shown here is derived from an EMBL/GenBank/DDBJ whole genome shotgun (WGS) entry which is preliminary data.</text>
</comment>
<keyword evidence="3 6" id="KW-0812">Transmembrane</keyword>
<sequence length="436" mass="47382">MDKTTIDNKNTSISNTNGKKLGIFTLTGLIIGPLLGSGIVIMPPLVHETLGDYSVFGWIFMMILSGIFAYIASKLCILFPGDSGLADVVEYSFGKSFRNLTATYLIVSAFLGPVIILMVSGEYLSALISNWGLSIPPEFYALLLLSLAFITLLKDIAQVGKISTILSGIITIVLLAGGLFTIAFYRKDPIFVPTAISGYDIGHSFLIMFWSILGWEILGNYSLEVKNPKKIIPKSALLTVLIVSLVYIVVSFAIQTIDMNLVNPPNMVSMLSVILYPLFGDSSNALLTITVTGLCFCSYMMIIGGVSRLITSQALNGAFPSFLSKPLSLRNETNVPIGGIAFLFIANIITIGVLAFKLLSLTDIITMTNAFLIGNALLSLLASIKIFKNSLPRFGAILISICFAIMLMYSSPWVLGILSLFLIIALINWYLDRKNN</sequence>
<evidence type="ECO:0000256" key="2">
    <source>
        <dbReference type="ARBA" id="ARBA00022475"/>
    </source>
</evidence>
<keyword evidence="2" id="KW-1003">Cell membrane</keyword>
<feature type="transmembrane region" description="Helical" evidence="6">
    <location>
        <begin position="139"/>
        <end position="157"/>
    </location>
</feature>
<feature type="transmembrane region" description="Helical" evidence="6">
    <location>
        <begin position="100"/>
        <end position="119"/>
    </location>
</feature>
<dbReference type="Pfam" id="PF13520">
    <property type="entry name" value="AA_permease_2"/>
    <property type="match status" value="1"/>
</dbReference>
<feature type="transmembrane region" description="Helical" evidence="6">
    <location>
        <begin position="413"/>
        <end position="431"/>
    </location>
</feature>
<evidence type="ECO:0000256" key="6">
    <source>
        <dbReference type="SAM" id="Phobius"/>
    </source>
</evidence>
<dbReference type="PANTHER" id="PTHR42770:SF7">
    <property type="entry name" value="MEMBRANE PROTEIN"/>
    <property type="match status" value="1"/>
</dbReference>
<dbReference type="OrthoDB" id="43026at2157"/>
<feature type="transmembrane region" description="Helical" evidence="6">
    <location>
        <begin position="235"/>
        <end position="257"/>
    </location>
</feature>
<evidence type="ECO:0000256" key="3">
    <source>
        <dbReference type="ARBA" id="ARBA00022692"/>
    </source>
</evidence>
<dbReference type="PIRSF" id="PIRSF006060">
    <property type="entry name" value="AA_transporter"/>
    <property type="match status" value="1"/>
</dbReference>
<proteinExistence type="predicted"/>
<feature type="transmembrane region" description="Helical" evidence="6">
    <location>
        <begin position="21"/>
        <end position="43"/>
    </location>
</feature>
<feature type="transmembrane region" description="Helical" evidence="6">
    <location>
        <begin position="55"/>
        <end position="79"/>
    </location>
</feature>
<name>A0A8J7RGW6_METVO</name>
<reference evidence="7" key="1">
    <citation type="submission" date="2021-03" db="EMBL/GenBank/DDBJ databases">
        <title>Genomic Encyclopedia of Type Strains, Phase IV (KMG-V): Genome sequencing to study the core and pangenomes of soil and plant-associated prokaryotes.</title>
        <authorList>
            <person name="Whitman W."/>
        </authorList>
    </citation>
    <scope>NUCLEOTIDE SEQUENCE</scope>
    <source>
        <strain evidence="7">C4</strain>
    </source>
</reference>
<accession>A0A8J7RGW6</accession>
<dbReference type="AlphaFoldDB" id="A0A8J7RGW6"/>
<dbReference type="RefSeq" id="WP_209590728.1">
    <property type="nucleotide sequence ID" value="NZ_JAGGMU010000001.1"/>
</dbReference>
<gene>
    <name evidence="7" type="ORF">J3E07_000678</name>
</gene>
<evidence type="ECO:0000313" key="7">
    <source>
        <dbReference type="EMBL" id="MBP2201280.1"/>
    </source>
</evidence>
<comment type="subcellular location">
    <subcellularLocation>
        <location evidence="1">Cell membrane</location>
        <topology evidence="1">Multi-pass membrane protein</topology>
    </subcellularLocation>
</comment>
<dbReference type="InterPro" id="IPR002293">
    <property type="entry name" value="AA/rel_permease1"/>
</dbReference>
<feature type="transmembrane region" description="Helical" evidence="6">
    <location>
        <begin position="164"/>
        <end position="185"/>
    </location>
</feature>
<protein>
    <submittedName>
        <fullName evidence="7">APA family basic amino acid/polyamine antiporter</fullName>
    </submittedName>
</protein>
<feature type="transmembrane region" description="Helical" evidence="6">
    <location>
        <begin position="364"/>
        <end position="384"/>
    </location>
</feature>
<dbReference type="Proteomes" id="UP000740329">
    <property type="component" value="Unassembled WGS sequence"/>
</dbReference>
<keyword evidence="4 6" id="KW-1133">Transmembrane helix</keyword>
<evidence type="ECO:0000313" key="8">
    <source>
        <dbReference type="Proteomes" id="UP000740329"/>
    </source>
</evidence>
<dbReference type="PANTHER" id="PTHR42770">
    <property type="entry name" value="AMINO ACID TRANSPORTER-RELATED"/>
    <property type="match status" value="1"/>
</dbReference>
<feature type="transmembrane region" description="Helical" evidence="6">
    <location>
        <begin position="391"/>
        <end position="407"/>
    </location>
</feature>
<keyword evidence="5 6" id="KW-0472">Membrane</keyword>
<dbReference type="EMBL" id="JAGGMV010000001">
    <property type="protein sequence ID" value="MBP2201280.1"/>
    <property type="molecule type" value="Genomic_DNA"/>
</dbReference>
<dbReference type="GO" id="GO:0005886">
    <property type="term" value="C:plasma membrane"/>
    <property type="evidence" value="ECO:0007669"/>
    <property type="project" value="UniProtKB-SubCell"/>
</dbReference>
<evidence type="ECO:0000256" key="5">
    <source>
        <dbReference type="ARBA" id="ARBA00023136"/>
    </source>
</evidence>
<feature type="transmembrane region" description="Helical" evidence="6">
    <location>
        <begin position="285"/>
        <end position="306"/>
    </location>
</feature>
<feature type="transmembrane region" description="Helical" evidence="6">
    <location>
        <begin position="205"/>
        <end position="223"/>
    </location>
</feature>
<feature type="transmembrane region" description="Helical" evidence="6">
    <location>
        <begin position="335"/>
        <end position="358"/>
    </location>
</feature>
<evidence type="ECO:0000256" key="4">
    <source>
        <dbReference type="ARBA" id="ARBA00022989"/>
    </source>
</evidence>
<dbReference type="InterPro" id="IPR050367">
    <property type="entry name" value="APC_superfamily"/>
</dbReference>
<organism evidence="7 8">
    <name type="scientific">Methanococcus voltae</name>
    <dbReference type="NCBI Taxonomy" id="2188"/>
    <lineage>
        <taxon>Archaea</taxon>
        <taxon>Methanobacteriati</taxon>
        <taxon>Methanobacteriota</taxon>
        <taxon>Methanomada group</taxon>
        <taxon>Methanococci</taxon>
        <taxon>Methanococcales</taxon>
        <taxon>Methanococcaceae</taxon>
        <taxon>Methanococcus</taxon>
    </lineage>
</organism>
<dbReference type="GO" id="GO:0022857">
    <property type="term" value="F:transmembrane transporter activity"/>
    <property type="evidence" value="ECO:0007669"/>
    <property type="project" value="InterPro"/>
</dbReference>
<dbReference type="Gene3D" id="1.20.1740.10">
    <property type="entry name" value="Amino acid/polyamine transporter I"/>
    <property type="match status" value="1"/>
</dbReference>